<evidence type="ECO:0000256" key="2">
    <source>
        <dbReference type="ARBA" id="ARBA00022448"/>
    </source>
</evidence>
<dbReference type="PANTHER" id="PTHR30061:SF50">
    <property type="entry name" value="MALTOSE_MALTODEXTRIN-BINDING PERIPLASMIC PROTEIN"/>
    <property type="match status" value="1"/>
</dbReference>
<comment type="similarity">
    <text evidence="1">Belongs to the bacterial solute-binding protein 1 family.</text>
</comment>
<dbReference type="PANTHER" id="PTHR30061">
    <property type="entry name" value="MALTOSE-BINDING PERIPLASMIC PROTEIN"/>
    <property type="match status" value="1"/>
</dbReference>
<dbReference type="GO" id="GO:0055052">
    <property type="term" value="C:ATP-binding cassette (ABC) transporter complex, substrate-binding subunit-containing"/>
    <property type="evidence" value="ECO:0007669"/>
    <property type="project" value="TreeGrafter"/>
</dbReference>
<dbReference type="GO" id="GO:1901982">
    <property type="term" value="F:maltose binding"/>
    <property type="evidence" value="ECO:0007669"/>
    <property type="project" value="TreeGrafter"/>
</dbReference>
<keyword evidence="2" id="KW-0813">Transport</keyword>
<proteinExistence type="inferred from homology"/>
<dbReference type="RefSeq" id="WP_179789035.1">
    <property type="nucleotide sequence ID" value="NZ_BAAARR010000001.1"/>
</dbReference>
<reference evidence="5 6" key="1">
    <citation type="submission" date="2020-07" db="EMBL/GenBank/DDBJ databases">
        <title>Sequencing the genomes of 1000 actinobacteria strains.</title>
        <authorList>
            <person name="Klenk H.-P."/>
        </authorList>
    </citation>
    <scope>NUCLEOTIDE SEQUENCE [LARGE SCALE GENOMIC DNA]</scope>
    <source>
        <strain evidence="5 6">DSM 18448</strain>
    </source>
</reference>
<dbReference type="InterPro" id="IPR006059">
    <property type="entry name" value="SBP"/>
</dbReference>
<feature type="signal peptide" evidence="4">
    <location>
        <begin position="1"/>
        <end position="20"/>
    </location>
</feature>
<dbReference type="GO" id="GO:0042956">
    <property type="term" value="P:maltodextrin transmembrane transport"/>
    <property type="evidence" value="ECO:0007669"/>
    <property type="project" value="TreeGrafter"/>
</dbReference>
<evidence type="ECO:0000256" key="1">
    <source>
        <dbReference type="ARBA" id="ARBA00008520"/>
    </source>
</evidence>
<keyword evidence="3 4" id="KW-0732">Signal</keyword>
<dbReference type="Proteomes" id="UP000579605">
    <property type="component" value="Unassembled WGS sequence"/>
</dbReference>
<evidence type="ECO:0000256" key="3">
    <source>
        <dbReference type="ARBA" id="ARBA00022729"/>
    </source>
</evidence>
<evidence type="ECO:0000256" key="4">
    <source>
        <dbReference type="SAM" id="SignalP"/>
    </source>
</evidence>
<dbReference type="Pfam" id="PF13416">
    <property type="entry name" value="SBP_bac_8"/>
    <property type="match status" value="1"/>
</dbReference>
<keyword evidence="6" id="KW-1185">Reference proteome</keyword>
<sequence length="458" mass="50335">MTKRLRYLLLSVLLCVPFLAACGISSADTGALSGRCPGTKPAKDSVTIEWWVAWANPTLTRAAQEFNCANPKILVKITLYPNVGDDRQGKLLAATVGKSPPNVVVAYDDVIARWASQGMIQPLDDAVRHAGTSATDFVPEAWDSVRWQGHTYGVPIDWDPDTLLWWNKEVFADAGLDPDRGPRTWAELEDYARRIDRIDERGRIARLGFVPWSGWEFNDIEFGHLFDAGLESGANRRVTLNTPGMRAALEWEASIARRYGGASKVNSFTYVANATGAAADPLISGRLGMMAVGDWYLGNRQVIGAKEFQAKIGVGVIPPRPGGRPYLCHSGWAFMMPRGAGHVEETMKFVAWMLDDHRFARYFGAALGWAPAKKSSRAVPFYADDPMWQAVFAANASAGAERQWLPPSPVLAEYYRALGDAEEQVVNLKMTPAQALAEADSIVQQALEVAITERNYGD</sequence>
<feature type="chain" id="PRO_5038580420" evidence="4">
    <location>
        <begin position="21"/>
        <end position="458"/>
    </location>
</feature>
<accession>A0A852ZEA4</accession>
<dbReference type="CDD" id="cd14748">
    <property type="entry name" value="PBP2_UgpB"/>
    <property type="match status" value="1"/>
</dbReference>
<gene>
    <name evidence="5" type="ORF">F4554_004095</name>
</gene>
<dbReference type="EMBL" id="JACBZH010000001">
    <property type="protein sequence ID" value="NYH91457.1"/>
    <property type="molecule type" value="Genomic_DNA"/>
</dbReference>
<comment type="caution">
    <text evidence="5">The sequence shown here is derived from an EMBL/GenBank/DDBJ whole genome shotgun (WGS) entry which is preliminary data.</text>
</comment>
<organism evidence="5 6">
    <name type="scientific">Actinopolymorpha rutila</name>
    <dbReference type="NCBI Taxonomy" id="446787"/>
    <lineage>
        <taxon>Bacteria</taxon>
        <taxon>Bacillati</taxon>
        <taxon>Actinomycetota</taxon>
        <taxon>Actinomycetes</taxon>
        <taxon>Propionibacteriales</taxon>
        <taxon>Actinopolymorphaceae</taxon>
        <taxon>Actinopolymorpha</taxon>
    </lineage>
</organism>
<dbReference type="SUPFAM" id="SSF53850">
    <property type="entry name" value="Periplasmic binding protein-like II"/>
    <property type="match status" value="1"/>
</dbReference>
<evidence type="ECO:0000313" key="5">
    <source>
        <dbReference type="EMBL" id="NYH91457.1"/>
    </source>
</evidence>
<dbReference type="GO" id="GO:0015768">
    <property type="term" value="P:maltose transport"/>
    <property type="evidence" value="ECO:0007669"/>
    <property type="project" value="TreeGrafter"/>
</dbReference>
<evidence type="ECO:0000313" key="6">
    <source>
        <dbReference type="Proteomes" id="UP000579605"/>
    </source>
</evidence>
<dbReference type="Gene3D" id="3.40.190.10">
    <property type="entry name" value="Periplasmic binding protein-like II"/>
    <property type="match status" value="1"/>
</dbReference>
<dbReference type="PROSITE" id="PS51257">
    <property type="entry name" value="PROKAR_LIPOPROTEIN"/>
    <property type="match status" value="1"/>
</dbReference>
<dbReference type="AlphaFoldDB" id="A0A852ZEA4"/>
<protein>
    <submittedName>
        <fullName evidence="5">ABC-type glycerol-3-phosphate transport system substrate-binding protein</fullName>
    </submittedName>
</protein>
<name>A0A852ZEA4_9ACTN</name>